<sequence>EYCYYVTQITGDGGTESDTSNHDCAIPAILVDLPVPQGLSAEALGSEVFLEWTAPYLEGGDEMMAVSDFEDSTWTDFMEVEEWNIGNSDVASSDWFVIPEHTLFAFVNDDANGSDADPTEAYIVSESIDISTYDIDDLAIAMDIYFPQNDGDCSEGQLYSEEARLNILLDDTEVEIPIYGYTDEWDNPVDGWFTRQFELGDLFDDIDDINLDDTPGNTLQFAIEYSDCGGNWGYGIAVDNIVLRTPTDFNLLGYYI</sequence>
<dbReference type="EMBL" id="UINC01185598">
    <property type="protein sequence ID" value="SVD97386.1"/>
    <property type="molecule type" value="Genomic_DNA"/>
</dbReference>
<organism evidence="1">
    <name type="scientific">marine metagenome</name>
    <dbReference type="NCBI Taxonomy" id="408172"/>
    <lineage>
        <taxon>unclassified sequences</taxon>
        <taxon>metagenomes</taxon>
        <taxon>ecological metagenomes</taxon>
    </lineage>
</organism>
<feature type="non-terminal residue" evidence="1">
    <location>
        <position position="256"/>
    </location>
</feature>
<accession>A0A382ZP79</accession>
<evidence type="ECO:0000313" key="1">
    <source>
        <dbReference type="EMBL" id="SVD97386.1"/>
    </source>
</evidence>
<dbReference type="AlphaFoldDB" id="A0A382ZP79"/>
<gene>
    <name evidence="1" type="ORF">METZ01_LOCUS450240</name>
</gene>
<protein>
    <submittedName>
        <fullName evidence="1">Uncharacterized protein</fullName>
    </submittedName>
</protein>
<name>A0A382ZP79_9ZZZZ</name>
<proteinExistence type="predicted"/>
<reference evidence="1" key="1">
    <citation type="submission" date="2018-05" db="EMBL/GenBank/DDBJ databases">
        <authorList>
            <person name="Lanie J.A."/>
            <person name="Ng W.-L."/>
            <person name="Kazmierczak K.M."/>
            <person name="Andrzejewski T.M."/>
            <person name="Davidsen T.M."/>
            <person name="Wayne K.J."/>
            <person name="Tettelin H."/>
            <person name="Glass J.I."/>
            <person name="Rusch D."/>
            <person name="Podicherti R."/>
            <person name="Tsui H.-C.T."/>
            <person name="Winkler M.E."/>
        </authorList>
    </citation>
    <scope>NUCLEOTIDE SEQUENCE</scope>
</reference>
<feature type="non-terminal residue" evidence="1">
    <location>
        <position position="1"/>
    </location>
</feature>